<dbReference type="EMBL" id="CM047902">
    <property type="protein sequence ID" value="KAJ0094436.1"/>
    <property type="molecule type" value="Genomic_DNA"/>
</dbReference>
<reference evidence="2" key="1">
    <citation type="journal article" date="2023" name="G3 (Bethesda)">
        <title>Genome assembly and association tests identify interacting loci associated with vigor, precocity, and sex in interspecific pistachio rootstocks.</title>
        <authorList>
            <person name="Palmer W."/>
            <person name="Jacygrad E."/>
            <person name="Sagayaradj S."/>
            <person name="Cavanaugh K."/>
            <person name="Han R."/>
            <person name="Bertier L."/>
            <person name="Beede B."/>
            <person name="Kafkas S."/>
            <person name="Golino D."/>
            <person name="Preece J."/>
            <person name="Michelmore R."/>
        </authorList>
    </citation>
    <scope>NUCLEOTIDE SEQUENCE [LARGE SCALE GENOMIC DNA]</scope>
</reference>
<name>A0ACC1B664_9ROSI</name>
<protein>
    <submittedName>
        <fullName evidence="1">Uncharacterized protein</fullName>
    </submittedName>
</protein>
<keyword evidence="2" id="KW-1185">Reference proteome</keyword>
<accession>A0ACC1B664</accession>
<dbReference type="Proteomes" id="UP001164250">
    <property type="component" value="Chromosome 6"/>
</dbReference>
<comment type="caution">
    <text evidence="1">The sequence shown here is derived from an EMBL/GenBank/DDBJ whole genome shotgun (WGS) entry which is preliminary data.</text>
</comment>
<evidence type="ECO:0000313" key="2">
    <source>
        <dbReference type="Proteomes" id="UP001164250"/>
    </source>
</evidence>
<organism evidence="1 2">
    <name type="scientific">Pistacia atlantica</name>
    <dbReference type="NCBI Taxonomy" id="434234"/>
    <lineage>
        <taxon>Eukaryota</taxon>
        <taxon>Viridiplantae</taxon>
        <taxon>Streptophyta</taxon>
        <taxon>Embryophyta</taxon>
        <taxon>Tracheophyta</taxon>
        <taxon>Spermatophyta</taxon>
        <taxon>Magnoliopsida</taxon>
        <taxon>eudicotyledons</taxon>
        <taxon>Gunneridae</taxon>
        <taxon>Pentapetalae</taxon>
        <taxon>rosids</taxon>
        <taxon>malvids</taxon>
        <taxon>Sapindales</taxon>
        <taxon>Anacardiaceae</taxon>
        <taxon>Pistacia</taxon>
    </lineage>
</organism>
<gene>
    <name evidence="1" type="ORF">Patl1_16462</name>
</gene>
<sequence>MNFQILSSSISCLSSHFRLGALCLFNILFIYLFNQIISMEGVAAESSPSCYVSWEEVNVSSNKGRKEVHYYLKKRDGHGSDLVVIGKERSLRRMSYHYVNKNKLLSLSTTASLFKLKSRREVIDWLNSIISGIPVQFKELVDISGFLCPQNF</sequence>
<proteinExistence type="predicted"/>
<evidence type="ECO:0000313" key="1">
    <source>
        <dbReference type="EMBL" id="KAJ0094436.1"/>
    </source>
</evidence>